<protein>
    <submittedName>
        <fullName evidence="1">Uncharacterized protein</fullName>
    </submittedName>
</protein>
<proteinExistence type="predicted"/>
<reference evidence="1" key="2">
    <citation type="journal article" date="2022" name="New Phytol.">
        <title>Evolutionary transition to the ectomycorrhizal habit in the genomes of a hyperdiverse lineage of mushroom-forming fungi.</title>
        <authorList>
            <person name="Looney B."/>
            <person name="Miyauchi S."/>
            <person name="Morin E."/>
            <person name="Drula E."/>
            <person name="Courty P.E."/>
            <person name="Kohler A."/>
            <person name="Kuo A."/>
            <person name="LaButti K."/>
            <person name="Pangilinan J."/>
            <person name="Lipzen A."/>
            <person name="Riley R."/>
            <person name="Andreopoulos W."/>
            <person name="He G."/>
            <person name="Johnson J."/>
            <person name="Nolan M."/>
            <person name="Tritt A."/>
            <person name="Barry K.W."/>
            <person name="Grigoriev I.V."/>
            <person name="Nagy L.G."/>
            <person name="Hibbett D."/>
            <person name="Henrissat B."/>
            <person name="Matheny P.B."/>
            <person name="Labbe J."/>
            <person name="Martin F.M."/>
        </authorList>
    </citation>
    <scope>NUCLEOTIDE SEQUENCE</scope>
    <source>
        <strain evidence="1">HHB10654</strain>
    </source>
</reference>
<evidence type="ECO:0000313" key="2">
    <source>
        <dbReference type="Proteomes" id="UP000814140"/>
    </source>
</evidence>
<accession>A0ACB8SSV0</accession>
<sequence length="386" mass="46001">MSEPPQPSPSSLAHREHISRLISPLKRVRPHAPFFRLAAHRVPTLWTLYRGLLRFAPNKDIRHRVGRLFRKFQHLTSPTQTKVQLEKGHRWLDIFSRAHQGGEHLQAVLARYGKMLAARREKDDWIEILRAERAWDLHMRTRPILTGSHMRATIYNGPLPVLKPQPVHITMMIRNRRRARNFRLERQLRLFQWREDLAAEAHFENTLATTSPVPFELEFGGPHAAVWAHGIKTQLDQVQEAYTRDYARARQQFDLALLEKIKEARRERIRNKTRERERERRGEVLNITFKRRRLGYPAHVLSKWSPKERRDRLLVRRSASEVGYVGMLKRKLGWKIREEEDQVSEEDKKRLDKMLRELRAENERRRRLADTEERTLARRKSEPPVP</sequence>
<evidence type="ECO:0000313" key="1">
    <source>
        <dbReference type="EMBL" id="KAI0059593.1"/>
    </source>
</evidence>
<gene>
    <name evidence="1" type="ORF">BV25DRAFT_1055207</name>
</gene>
<keyword evidence="2" id="KW-1185">Reference proteome</keyword>
<comment type="caution">
    <text evidence="1">The sequence shown here is derived from an EMBL/GenBank/DDBJ whole genome shotgun (WGS) entry which is preliminary data.</text>
</comment>
<dbReference type="Proteomes" id="UP000814140">
    <property type="component" value="Unassembled WGS sequence"/>
</dbReference>
<organism evidence="1 2">
    <name type="scientific">Artomyces pyxidatus</name>
    <dbReference type="NCBI Taxonomy" id="48021"/>
    <lineage>
        <taxon>Eukaryota</taxon>
        <taxon>Fungi</taxon>
        <taxon>Dikarya</taxon>
        <taxon>Basidiomycota</taxon>
        <taxon>Agaricomycotina</taxon>
        <taxon>Agaricomycetes</taxon>
        <taxon>Russulales</taxon>
        <taxon>Auriscalpiaceae</taxon>
        <taxon>Artomyces</taxon>
    </lineage>
</organism>
<dbReference type="EMBL" id="MU277225">
    <property type="protein sequence ID" value="KAI0059593.1"/>
    <property type="molecule type" value="Genomic_DNA"/>
</dbReference>
<name>A0ACB8SSV0_9AGAM</name>
<reference evidence="1" key="1">
    <citation type="submission" date="2021-03" db="EMBL/GenBank/DDBJ databases">
        <authorList>
            <consortium name="DOE Joint Genome Institute"/>
            <person name="Ahrendt S."/>
            <person name="Looney B.P."/>
            <person name="Miyauchi S."/>
            <person name="Morin E."/>
            <person name="Drula E."/>
            <person name="Courty P.E."/>
            <person name="Chicoki N."/>
            <person name="Fauchery L."/>
            <person name="Kohler A."/>
            <person name="Kuo A."/>
            <person name="Labutti K."/>
            <person name="Pangilinan J."/>
            <person name="Lipzen A."/>
            <person name="Riley R."/>
            <person name="Andreopoulos W."/>
            <person name="He G."/>
            <person name="Johnson J."/>
            <person name="Barry K.W."/>
            <person name="Grigoriev I.V."/>
            <person name="Nagy L."/>
            <person name="Hibbett D."/>
            <person name="Henrissat B."/>
            <person name="Matheny P.B."/>
            <person name="Labbe J."/>
            <person name="Martin F."/>
        </authorList>
    </citation>
    <scope>NUCLEOTIDE SEQUENCE</scope>
    <source>
        <strain evidence="1">HHB10654</strain>
    </source>
</reference>